<dbReference type="Proteomes" id="UP001141806">
    <property type="component" value="Unassembled WGS sequence"/>
</dbReference>
<organism evidence="3 4">
    <name type="scientific">Protea cynaroides</name>
    <dbReference type="NCBI Taxonomy" id="273540"/>
    <lineage>
        <taxon>Eukaryota</taxon>
        <taxon>Viridiplantae</taxon>
        <taxon>Streptophyta</taxon>
        <taxon>Embryophyta</taxon>
        <taxon>Tracheophyta</taxon>
        <taxon>Spermatophyta</taxon>
        <taxon>Magnoliopsida</taxon>
        <taxon>Proteales</taxon>
        <taxon>Proteaceae</taxon>
        <taxon>Protea</taxon>
    </lineage>
</organism>
<feature type="region of interest" description="Disordered" evidence="2">
    <location>
        <begin position="38"/>
        <end position="65"/>
    </location>
</feature>
<evidence type="ECO:0000313" key="3">
    <source>
        <dbReference type="EMBL" id="KAJ4969658.1"/>
    </source>
</evidence>
<dbReference type="Gene3D" id="3.40.50.2000">
    <property type="entry name" value="Glycogen Phosphorylase B"/>
    <property type="match status" value="1"/>
</dbReference>
<gene>
    <name evidence="3" type="ORF">NE237_002757</name>
</gene>
<dbReference type="CDD" id="cd03784">
    <property type="entry name" value="GT1_Gtf-like"/>
    <property type="match status" value="1"/>
</dbReference>
<keyword evidence="1" id="KW-0808">Transferase</keyword>
<sequence length="214" mass="23682">MEPKSSVDATPMSIPGSHKPDASASFHSSLERLLHHHRPHSSTFPTHPITLTSSSSPYPTASRTPQPRFQQMCAEAEAEVICCLISDSLMHFTEGVADSLKLRRFGSLANIDEAEFVEMAWGLANYNSPFLWVVRSDLVHGSERVETLWPDGFLEMKSGKGCSLKWAPQQEVLAPPAVGGFWTHNGWNSTLESISKGVPMLCWPSFGDQMVNVW</sequence>
<dbReference type="GO" id="GO:0008194">
    <property type="term" value="F:UDP-glycosyltransferase activity"/>
    <property type="evidence" value="ECO:0007669"/>
    <property type="project" value="InterPro"/>
</dbReference>
<feature type="compositionally biased region" description="Polar residues" evidence="2">
    <location>
        <begin position="43"/>
        <end position="65"/>
    </location>
</feature>
<dbReference type="InterPro" id="IPR002213">
    <property type="entry name" value="UDP_glucos_trans"/>
</dbReference>
<reference evidence="3" key="1">
    <citation type="journal article" date="2023" name="Plant J.">
        <title>The genome of the king protea, Protea cynaroides.</title>
        <authorList>
            <person name="Chang J."/>
            <person name="Duong T.A."/>
            <person name="Schoeman C."/>
            <person name="Ma X."/>
            <person name="Roodt D."/>
            <person name="Barker N."/>
            <person name="Li Z."/>
            <person name="Van de Peer Y."/>
            <person name="Mizrachi E."/>
        </authorList>
    </citation>
    <scope>NUCLEOTIDE SEQUENCE</scope>
    <source>
        <tissue evidence="3">Young leaves</tissue>
    </source>
</reference>
<proteinExistence type="predicted"/>
<dbReference type="OrthoDB" id="1187069at2759"/>
<accession>A0A9Q0QRY5</accession>
<dbReference type="AlphaFoldDB" id="A0A9Q0QRY5"/>
<dbReference type="EMBL" id="JAMYWD010000005">
    <property type="protein sequence ID" value="KAJ4969658.1"/>
    <property type="molecule type" value="Genomic_DNA"/>
</dbReference>
<keyword evidence="4" id="KW-1185">Reference proteome</keyword>
<dbReference type="SUPFAM" id="SSF53756">
    <property type="entry name" value="UDP-Glycosyltransferase/glycogen phosphorylase"/>
    <property type="match status" value="1"/>
</dbReference>
<feature type="region of interest" description="Disordered" evidence="2">
    <location>
        <begin position="1"/>
        <end position="25"/>
    </location>
</feature>
<dbReference type="Pfam" id="PF00201">
    <property type="entry name" value="UDPGT"/>
    <property type="match status" value="1"/>
</dbReference>
<comment type="caution">
    <text evidence="3">The sequence shown here is derived from an EMBL/GenBank/DDBJ whole genome shotgun (WGS) entry which is preliminary data.</text>
</comment>
<name>A0A9Q0QRY5_9MAGN</name>
<evidence type="ECO:0000256" key="1">
    <source>
        <dbReference type="ARBA" id="ARBA00022679"/>
    </source>
</evidence>
<dbReference type="PANTHER" id="PTHR48045">
    <property type="entry name" value="UDP-GLYCOSYLTRANSFERASE 72B1"/>
    <property type="match status" value="1"/>
</dbReference>
<evidence type="ECO:0000313" key="4">
    <source>
        <dbReference type="Proteomes" id="UP001141806"/>
    </source>
</evidence>
<evidence type="ECO:0000256" key="2">
    <source>
        <dbReference type="SAM" id="MobiDB-lite"/>
    </source>
</evidence>
<protein>
    <submittedName>
        <fullName evidence="3">Uncharacterized protein</fullName>
    </submittedName>
</protein>
<dbReference type="PANTHER" id="PTHR48045:SF31">
    <property type="entry name" value="UDP-GLYCOSYLTRANSFERASE 76B1-LIKE"/>
    <property type="match status" value="1"/>
</dbReference>